<name>A0A1T3E1P0_9FLAO</name>
<dbReference type="AlphaFoldDB" id="A0A1T3E1P0"/>
<protein>
    <submittedName>
        <fullName evidence="2">Uncharacterized protein</fullName>
    </submittedName>
</protein>
<accession>A0A1T3E1P0</accession>
<organism evidence="2">
    <name type="scientific">Elizabethkingia anophelis</name>
    <dbReference type="NCBI Taxonomy" id="1117645"/>
    <lineage>
        <taxon>Bacteria</taxon>
        <taxon>Pseudomonadati</taxon>
        <taxon>Bacteroidota</taxon>
        <taxon>Flavobacteriia</taxon>
        <taxon>Flavobacteriales</taxon>
        <taxon>Weeksellaceae</taxon>
        <taxon>Elizabethkingia</taxon>
    </lineage>
</organism>
<dbReference type="EMBL" id="MAHS01000011">
    <property type="protein sequence ID" value="OPB48448.1"/>
    <property type="molecule type" value="Genomic_DNA"/>
</dbReference>
<dbReference type="Proteomes" id="UP000189738">
    <property type="component" value="Chromosome"/>
</dbReference>
<evidence type="ECO:0000313" key="1">
    <source>
        <dbReference type="EMBL" id="AQX50511.1"/>
    </source>
</evidence>
<reference evidence="1 3" key="1">
    <citation type="submission" date="2016-02" db="EMBL/GenBank/DDBJ databases">
        <authorList>
            <person name="Nicholson A.C."/>
            <person name="Humrighouse B.W."/>
            <person name="Loparev V."/>
            <person name="Emery B."/>
            <person name="Graziano J."/>
            <person name="McQuiston J.R."/>
        </authorList>
    </citation>
    <scope>NUCLEOTIDE SEQUENCE [LARGE SCALE GENOMIC DNA]</scope>
    <source>
        <strain evidence="1 3">E6809</strain>
    </source>
</reference>
<reference evidence="2" key="2">
    <citation type="submission" date="2016-06" db="EMBL/GenBank/DDBJ databases">
        <authorList>
            <person name="Nicholson A.C."/>
        </authorList>
    </citation>
    <scope>NUCLEOTIDE SEQUENCE [LARGE SCALE GENOMIC DNA]</scope>
    <source>
        <strain evidence="2">E6809</strain>
    </source>
</reference>
<evidence type="ECO:0000313" key="3">
    <source>
        <dbReference type="Proteomes" id="UP000189738"/>
    </source>
</evidence>
<sequence length="76" mass="8737">MKTQRLDQKINETEKAELLEDFKVEELEQRFEMGWFRSGVEQTIEVEPASGDTYLPDGNGNVSSESWYGVGATWTF</sequence>
<proteinExistence type="predicted"/>
<gene>
    <name evidence="1" type="ORF">AYC66_07420</name>
    <name evidence="2" type="ORF">BAY09_05690</name>
</gene>
<evidence type="ECO:0000313" key="2">
    <source>
        <dbReference type="EMBL" id="OPB48448.1"/>
    </source>
</evidence>
<dbReference type="EMBL" id="CP014339">
    <property type="protein sequence ID" value="AQX50511.1"/>
    <property type="molecule type" value="Genomic_DNA"/>
</dbReference>
<dbReference type="RefSeq" id="WP_034845735.1">
    <property type="nucleotide sequence ID" value="NZ_BQKS01000012.1"/>
</dbReference>